<dbReference type="AlphaFoldDB" id="A0A4R2MT29"/>
<dbReference type="Pfam" id="PF02613">
    <property type="entry name" value="Nitrate_red_del"/>
    <property type="match status" value="1"/>
</dbReference>
<dbReference type="InterPro" id="IPR050289">
    <property type="entry name" value="TorD/DmsD_chaperones"/>
</dbReference>
<dbReference type="InterPro" id="IPR036386">
    <property type="entry name" value="HscB_C_sf"/>
</dbReference>
<dbReference type="OrthoDB" id="7849731at2"/>
<organism evidence="2 3">
    <name type="scientific">Bisgaardia hudsonensis</name>
    <dbReference type="NCBI Taxonomy" id="109472"/>
    <lineage>
        <taxon>Bacteria</taxon>
        <taxon>Pseudomonadati</taxon>
        <taxon>Pseudomonadota</taxon>
        <taxon>Gammaproteobacteria</taxon>
        <taxon>Pasteurellales</taxon>
        <taxon>Pasteurellaceae</taxon>
        <taxon>Bisgaardia</taxon>
    </lineage>
</organism>
<reference evidence="2 3" key="1">
    <citation type="submission" date="2019-03" db="EMBL/GenBank/DDBJ databases">
        <title>Genomic Encyclopedia of Type Strains, Phase IV (KMG-IV): sequencing the most valuable type-strain genomes for metagenomic binning, comparative biology and taxonomic classification.</title>
        <authorList>
            <person name="Goeker M."/>
        </authorList>
    </citation>
    <scope>NUCLEOTIDE SEQUENCE [LARGE SCALE GENOMIC DNA]</scope>
    <source>
        <strain evidence="2 3">DSM 28231</strain>
    </source>
</reference>
<dbReference type="PANTHER" id="PTHR34227">
    <property type="entry name" value="CHAPERONE PROTEIN YCDY"/>
    <property type="match status" value="1"/>
</dbReference>
<dbReference type="PANTHER" id="PTHR34227:SF11">
    <property type="entry name" value="CHAPERONE PROTEIN TORD"/>
    <property type="match status" value="1"/>
</dbReference>
<dbReference type="GO" id="GO:0051259">
    <property type="term" value="P:protein complex oligomerization"/>
    <property type="evidence" value="ECO:0007669"/>
    <property type="project" value="InterPro"/>
</dbReference>
<name>A0A4R2MT29_9PAST</name>
<comment type="caution">
    <text evidence="2">The sequence shown here is derived from an EMBL/GenBank/DDBJ whole genome shotgun (WGS) entry which is preliminary data.</text>
</comment>
<protein>
    <submittedName>
        <fullName evidence="2">Tat proofreading chaperone TorD</fullName>
    </submittedName>
</protein>
<evidence type="ECO:0000256" key="1">
    <source>
        <dbReference type="ARBA" id="ARBA00023186"/>
    </source>
</evidence>
<gene>
    <name evidence="2" type="ORF">EV697_10723</name>
</gene>
<dbReference type="Gene3D" id="1.20.120.1820">
    <property type="match status" value="1"/>
</dbReference>
<dbReference type="SUPFAM" id="SSF89155">
    <property type="entry name" value="TorD-like"/>
    <property type="match status" value="1"/>
</dbReference>
<dbReference type="InterPro" id="IPR036411">
    <property type="entry name" value="TorD-like_sf"/>
</dbReference>
<accession>A0A4R2MT29</accession>
<keyword evidence="3" id="KW-1185">Reference proteome</keyword>
<dbReference type="Gene3D" id="1.20.1280.20">
    <property type="entry name" value="HscB, C-terminal domain"/>
    <property type="match status" value="1"/>
</dbReference>
<keyword evidence="1" id="KW-0143">Chaperone</keyword>
<dbReference type="EMBL" id="SLXI01000007">
    <property type="protein sequence ID" value="TCP11472.1"/>
    <property type="molecule type" value="Genomic_DNA"/>
</dbReference>
<evidence type="ECO:0000313" key="3">
    <source>
        <dbReference type="Proteomes" id="UP000294841"/>
    </source>
</evidence>
<sequence>MINLNKEEKVFLISWFENILSHELTEEQLQQYQQGLFDSLFDFLSEQGFTEQVKQIKNELGQLHQMPYAHLELAADFTQLFLLDGQVSALPYASAYLEDKALDDNLHFMDQLLKDFSLQVSRNNKEPSDHLAVYLEVLDKLVQESSLDEQQDFIKNYLLTWLTPFNKRVQNIRTKTMFYQHIMALFLSILSK</sequence>
<dbReference type="Proteomes" id="UP000294841">
    <property type="component" value="Unassembled WGS sequence"/>
</dbReference>
<dbReference type="RefSeq" id="WP_132024745.1">
    <property type="nucleotide sequence ID" value="NZ_CP016605.1"/>
</dbReference>
<dbReference type="InterPro" id="IPR020945">
    <property type="entry name" value="DMSO/NO3_reduct_chaperone"/>
</dbReference>
<dbReference type="NCBIfam" id="NF003442">
    <property type="entry name" value="PRK04976.1"/>
    <property type="match status" value="1"/>
</dbReference>
<evidence type="ECO:0000313" key="2">
    <source>
        <dbReference type="EMBL" id="TCP11472.1"/>
    </source>
</evidence>
<proteinExistence type="predicted"/>